<dbReference type="InterPro" id="IPR034686">
    <property type="entry name" value="Terpene_cyclase-like_2"/>
</dbReference>
<name>A0A150PLC1_SORCE</name>
<dbReference type="PANTHER" id="PTHR35201">
    <property type="entry name" value="TERPENE SYNTHASE"/>
    <property type="match status" value="1"/>
</dbReference>
<comment type="caution">
    <text evidence="2">The sequence shown here is derived from an EMBL/GenBank/DDBJ whole genome shotgun (WGS) entry which is preliminary data.</text>
</comment>
<dbReference type="EC" id="4.2.3.-" evidence="1"/>
<dbReference type="Proteomes" id="UP000075420">
    <property type="component" value="Unassembled WGS sequence"/>
</dbReference>
<gene>
    <name evidence="2" type="ORF">BE08_01495</name>
</gene>
<dbReference type="GO" id="GO:0046872">
    <property type="term" value="F:metal ion binding"/>
    <property type="evidence" value="ECO:0007669"/>
    <property type="project" value="UniProtKB-KW"/>
</dbReference>
<proteinExistence type="inferred from homology"/>
<dbReference type="GO" id="GO:0010333">
    <property type="term" value="F:terpene synthase activity"/>
    <property type="evidence" value="ECO:0007669"/>
    <property type="project" value="InterPro"/>
</dbReference>
<comment type="cofactor">
    <cofactor evidence="1">
        <name>Mg(2+)</name>
        <dbReference type="ChEBI" id="CHEBI:18420"/>
    </cofactor>
</comment>
<sequence length="329" mass="38053">MPSERHSVVVSKGEVETFDYPFPASRNANVDIAERRTLQWIRRLQLAPEGRALSRLKATGFAQLAAWLLPWANMRTLELASDFTAALFLLDDAYDEGDLSMDPEAVERLNEKYLGELFGYVEPDMSDPLTRGLLDVRDRIKSSHPHFFLNRWLAHFQFYYEANLWEANNRRRARTPCVDEYLLMRRYSGAVYTYCDLLELLLERPLPLEVVQHPTIQCVRDICNDILCWTNDYFSLGKELRSGDVHNLILVLRDNHAITLEEAIARLKQMHDERIAEYQDVKEKVLALWDDEATRLYIGAADAMIAGNQRWALEARRYSGLESLIARAG</sequence>
<reference evidence="2 3" key="1">
    <citation type="submission" date="2014-02" db="EMBL/GenBank/DDBJ databases">
        <title>The small core and large imbalanced accessory genome model reveals a collaborative survival strategy of Sorangium cellulosum strains in nature.</title>
        <authorList>
            <person name="Han K."/>
            <person name="Peng R."/>
            <person name="Blom J."/>
            <person name="Li Y.-Z."/>
        </authorList>
    </citation>
    <scope>NUCLEOTIDE SEQUENCE [LARGE SCALE GENOMIC DNA]</scope>
    <source>
        <strain evidence="2 3">So0157-25</strain>
    </source>
</reference>
<dbReference type="SMR" id="A0A150PLC1"/>
<comment type="similarity">
    <text evidence="1">Belongs to the terpene synthase family.</text>
</comment>
<dbReference type="SFLD" id="SFLDG01020">
    <property type="entry name" value="Terpene_Cyclase_Like_2"/>
    <property type="match status" value="1"/>
</dbReference>
<organism evidence="2 3">
    <name type="scientific">Sorangium cellulosum</name>
    <name type="common">Polyangium cellulosum</name>
    <dbReference type="NCBI Taxonomy" id="56"/>
    <lineage>
        <taxon>Bacteria</taxon>
        <taxon>Pseudomonadati</taxon>
        <taxon>Myxococcota</taxon>
        <taxon>Polyangia</taxon>
        <taxon>Polyangiales</taxon>
        <taxon>Polyangiaceae</taxon>
        <taxon>Sorangium</taxon>
    </lineage>
</organism>
<dbReference type="SFLD" id="SFLDS00005">
    <property type="entry name" value="Isoprenoid_Synthase_Type_I"/>
    <property type="match status" value="1"/>
</dbReference>
<dbReference type="Pfam" id="PF19086">
    <property type="entry name" value="Terpene_syn_C_2"/>
    <property type="match status" value="1"/>
</dbReference>
<keyword evidence="1" id="KW-0456">Lyase</keyword>
<dbReference type="EMBL" id="JELY01001233">
    <property type="protein sequence ID" value="KYF56472.1"/>
    <property type="molecule type" value="Genomic_DNA"/>
</dbReference>
<evidence type="ECO:0000313" key="3">
    <source>
        <dbReference type="Proteomes" id="UP000075420"/>
    </source>
</evidence>
<evidence type="ECO:0000313" key="2">
    <source>
        <dbReference type="EMBL" id="KYF56472.1"/>
    </source>
</evidence>
<dbReference type="InterPro" id="IPR008949">
    <property type="entry name" value="Isoprenoid_synthase_dom_sf"/>
</dbReference>
<evidence type="ECO:0000256" key="1">
    <source>
        <dbReference type="RuleBase" id="RU366034"/>
    </source>
</evidence>
<keyword evidence="1" id="KW-0460">Magnesium</keyword>
<keyword evidence="1" id="KW-0479">Metal-binding</keyword>
<dbReference type="Gene3D" id="1.10.600.10">
    <property type="entry name" value="Farnesyl Diphosphate Synthase"/>
    <property type="match status" value="1"/>
</dbReference>
<dbReference type="SUPFAM" id="SSF48576">
    <property type="entry name" value="Terpenoid synthases"/>
    <property type="match status" value="1"/>
</dbReference>
<protein>
    <recommendedName>
        <fullName evidence="1">Terpene synthase</fullName>
        <ecNumber evidence="1">4.2.3.-</ecNumber>
    </recommendedName>
</protein>
<accession>A0A150PLC1</accession>
<dbReference type="AlphaFoldDB" id="A0A150PLC1"/>
<dbReference type="PANTHER" id="PTHR35201:SF4">
    <property type="entry name" value="BETA-PINACENE SYNTHASE-RELATED"/>
    <property type="match status" value="1"/>
</dbReference>